<dbReference type="PANTHER" id="PTHR45913">
    <property type="entry name" value="EPM2A-INTERACTING PROTEIN 1"/>
    <property type="match status" value="1"/>
</dbReference>
<dbReference type="RefSeq" id="XP_008190222.1">
    <property type="nucleotide sequence ID" value="XM_008192000.1"/>
</dbReference>
<dbReference type="KEGG" id="api:103312020"/>
<proteinExistence type="predicted"/>
<name>A0A8R2BBU9_ACYPI</name>
<reference evidence="2" key="1">
    <citation type="submission" date="2010-06" db="EMBL/GenBank/DDBJ databases">
        <authorList>
            <person name="Jiang H."/>
            <person name="Abraham K."/>
            <person name="Ali S."/>
            <person name="Alsbrooks S.L."/>
            <person name="Anim B.N."/>
            <person name="Anosike U.S."/>
            <person name="Attaway T."/>
            <person name="Bandaranaike D.P."/>
            <person name="Battles P.K."/>
            <person name="Bell S.N."/>
            <person name="Bell A.V."/>
            <person name="Beltran B."/>
            <person name="Bickham C."/>
            <person name="Bustamante Y."/>
            <person name="Caleb T."/>
            <person name="Canada A."/>
            <person name="Cardenas V."/>
            <person name="Carter K."/>
            <person name="Chacko J."/>
            <person name="Chandrabose M.N."/>
            <person name="Chavez D."/>
            <person name="Chavez A."/>
            <person name="Chen L."/>
            <person name="Chu H.-S."/>
            <person name="Claassen K.J."/>
            <person name="Cockrell R."/>
            <person name="Collins M."/>
            <person name="Cooper J.A."/>
            <person name="Cree A."/>
            <person name="Curry S.M."/>
            <person name="Da Y."/>
            <person name="Dao M.D."/>
            <person name="Das B."/>
            <person name="Davila M.-L."/>
            <person name="Davy-Carroll L."/>
            <person name="Denson S."/>
            <person name="Dinh H."/>
            <person name="Ebong V.E."/>
            <person name="Edwards J.R."/>
            <person name="Egan A."/>
            <person name="El-Daye J."/>
            <person name="Escobedo L."/>
            <person name="Fernandez S."/>
            <person name="Fernando P.R."/>
            <person name="Flagg N."/>
            <person name="Forbes L.D."/>
            <person name="Fowler R.G."/>
            <person name="Fu Q."/>
            <person name="Gabisi R.A."/>
            <person name="Ganer J."/>
            <person name="Garbino Pronczuk A."/>
            <person name="Garcia R.M."/>
            <person name="Garner T."/>
            <person name="Garrett T.E."/>
            <person name="Gonzalez D.A."/>
            <person name="Hamid H."/>
            <person name="Hawkins E.S."/>
            <person name="Hirani K."/>
            <person name="Hogues M.E."/>
            <person name="Hollins B."/>
            <person name="Hsiao C.-H."/>
            <person name="Jabil R."/>
            <person name="James M.L."/>
            <person name="Jhangiani S.N."/>
            <person name="Johnson B."/>
            <person name="Johnson Q."/>
            <person name="Joshi V."/>
            <person name="Kalu J.B."/>
            <person name="Kam C."/>
            <person name="Kashfia A."/>
            <person name="Keebler J."/>
            <person name="Kisamo H."/>
            <person name="Kovar C.L."/>
            <person name="Lago L.A."/>
            <person name="Lai C.-Y."/>
            <person name="Laidlaw J."/>
            <person name="Lara F."/>
            <person name="Le T.-K."/>
            <person name="Lee S.L."/>
            <person name="Legall F.H."/>
            <person name="Lemon S.J."/>
            <person name="Lewis L.R."/>
            <person name="Li B."/>
            <person name="Liu Y."/>
            <person name="Liu Y.-S."/>
            <person name="Lopez J."/>
            <person name="Lozado R.J."/>
            <person name="Lu J."/>
            <person name="Madu R.C."/>
            <person name="Maheshwari M."/>
            <person name="Maheshwari R."/>
            <person name="Malloy K."/>
            <person name="Martinez E."/>
            <person name="Mathew T."/>
            <person name="Mercado I.C."/>
            <person name="Mercado C."/>
            <person name="Meyer B."/>
            <person name="Montgomery K."/>
            <person name="Morgan M.B."/>
            <person name="Munidasa M."/>
            <person name="Nazareth L.V."/>
            <person name="Nelson J."/>
            <person name="Ng B.M."/>
            <person name="Nguyen N.B."/>
            <person name="Nguyen P.Q."/>
            <person name="Nguyen T."/>
            <person name="Obregon M."/>
            <person name="Okwuonu G.O."/>
            <person name="Onwere C.G."/>
            <person name="Orozco G."/>
            <person name="Parra A."/>
            <person name="Patel S."/>
            <person name="Patil S."/>
            <person name="Perez A."/>
            <person name="Perez Y."/>
            <person name="Pham C."/>
            <person name="Primus E.L."/>
            <person name="Pu L.-L."/>
            <person name="Puazo M."/>
            <person name="Qin X."/>
            <person name="Quiroz J.B."/>
            <person name="Reese J."/>
            <person name="Richards S."/>
            <person name="Rives C.M."/>
            <person name="Robberts R."/>
            <person name="Ruiz S.J."/>
            <person name="Ruiz M.J."/>
            <person name="Santibanez J."/>
            <person name="Schneider B.W."/>
            <person name="Sisson I."/>
            <person name="Smith M."/>
            <person name="Sodergren E."/>
            <person name="Song X.-Z."/>
            <person name="Song B.B."/>
            <person name="Summersgill H."/>
            <person name="Thelus R."/>
            <person name="Thornton R.D."/>
            <person name="Trejos Z.Y."/>
            <person name="Usmani K."/>
            <person name="Vattathil S."/>
            <person name="Villasana D."/>
            <person name="Walker D.L."/>
            <person name="Wang S."/>
            <person name="Wang K."/>
            <person name="White C.S."/>
            <person name="Williams A.C."/>
            <person name="Williamson J."/>
            <person name="Wilson K."/>
            <person name="Woghiren I.O."/>
            <person name="Woodworth J.R."/>
            <person name="Worley K.C."/>
            <person name="Wright R.A."/>
            <person name="Wu W."/>
            <person name="Young L."/>
            <person name="Zhang L."/>
            <person name="Zhang J."/>
            <person name="Zhu Y."/>
            <person name="Muzny D.M."/>
            <person name="Weinstock G."/>
            <person name="Gibbs R.A."/>
        </authorList>
    </citation>
    <scope>NUCLEOTIDE SEQUENCE [LARGE SCALE GENOMIC DNA]</scope>
    <source>
        <strain evidence="2">LSR1</strain>
    </source>
</reference>
<dbReference type="GeneID" id="103312020"/>
<keyword evidence="2" id="KW-1185">Reference proteome</keyword>
<evidence type="ECO:0000313" key="1">
    <source>
        <dbReference type="EnsemblMetazoa" id="XP_008190222.1"/>
    </source>
</evidence>
<dbReference type="Proteomes" id="UP000007819">
    <property type="component" value="Chromosome X"/>
</dbReference>
<dbReference type="OrthoDB" id="1101576at2759"/>
<reference evidence="1" key="2">
    <citation type="submission" date="2022-06" db="UniProtKB">
        <authorList>
            <consortium name="EnsemblMetazoa"/>
        </authorList>
    </citation>
    <scope>IDENTIFICATION</scope>
</reference>
<dbReference type="PANTHER" id="PTHR45913:SF19">
    <property type="entry name" value="LOW QUALITY PROTEIN: ZINC FINGER BED DOMAIN-CONTAINING PROTEIN 5-LIKE"/>
    <property type="match status" value="1"/>
</dbReference>
<protein>
    <submittedName>
        <fullName evidence="1">Uncharacterized protein</fullName>
    </submittedName>
</protein>
<accession>A0A8R2BBU9</accession>
<dbReference type="EnsemblMetazoa" id="XM_008192000.1">
    <property type="protein sequence ID" value="XP_008190222.1"/>
    <property type="gene ID" value="LOC103312020"/>
</dbReference>
<sequence>MDQWLKTGIIKKLDQVGENIHLRSTSQDLAKDLVQHTENAQSSVLQKGKKRKYNDEYVKYGFSYVGDFDYPKPKCIVCGEILETNRERLSDKAIEFLLPFTSTELVERAFSSYIFIKNKYRNKLNAAPDLRLYITSFEPDIKKLCNLKQGQGSH</sequence>
<organism evidence="1 2">
    <name type="scientific">Acyrthosiphon pisum</name>
    <name type="common">Pea aphid</name>
    <dbReference type="NCBI Taxonomy" id="7029"/>
    <lineage>
        <taxon>Eukaryota</taxon>
        <taxon>Metazoa</taxon>
        <taxon>Ecdysozoa</taxon>
        <taxon>Arthropoda</taxon>
        <taxon>Hexapoda</taxon>
        <taxon>Insecta</taxon>
        <taxon>Pterygota</taxon>
        <taxon>Neoptera</taxon>
        <taxon>Paraneoptera</taxon>
        <taxon>Hemiptera</taxon>
        <taxon>Sternorrhyncha</taxon>
        <taxon>Aphidomorpha</taxon>
        <taxon>Aphidoidea</taxon>
        <taxon>Aphididae</taxon>
        <taxon>Macrosiphini</taxon>
        <taxon>Acyrthosiphon</taxon>
    </lineage>
</organism>
<evidence type="ECO:0000313" key="2">
    <source>
        <dbReference type="Proteomes" id="UP000007819"/>
    </source>
</evidence>
<dbReference type="AlphaFoldDB" id="A0A8R2BBU9"/>